<evidence type="ECO:0000313" key="2">
    <source>
        <dbReference type="Proteomes" id="UP000055024"/>
    </source>
</evidence>
<evidence type="ECO:0000313" key="1">
    <source>
        <dbReference type="EMBL" id="KRY96509.1"/>
    </source>
</evidence>
<accession>A0A0V1GE38</accession>
<keyword evidence="2" id="KW-1185">Reference proteome</keyword>
<gene>
    <name evidence="1" type="ORF">T11_13301</name>
</gene>
<dbReference type="EMBL" id="JYDP01002765">
    <property type="protein sequence ID" value="KRY96509.1"/>
    <property type="molecule type" value="Genomic_DNA"/>
</dbReference>
<proteinExistence type="predicted"/>
<organism evidence="1 2">
    <name type="scientific">Trichinella zimbabwensis</name>
    <dbReference type="NCBI Taxonomy" id="268475"/>
    <lineage>
        <taxon>Eukaryota</taxon>
        <taxon>Metazoa</taxon>
        <taxon>Ecdysozoa</taxon>
        <taxon>Nematoda</taxon>
        <taxon>Enoplea</taxon>
        <taxon>Dorylaimia</taxon>
        <taxon>Trichinellida</taxon>
        <taxon>Trichinellidae</taxon>
        <taxon>Trichinella</taxon>
    </lineage>
</organism>
<comment type="caution">
    <text evidence="1">The sequence shown here is derived from an EMBL/GenBank/DDBJ whole genome shotgun (WGS) entry which is preliminary data.</text>
</comment>
<reference evidence="1 2" key="1">
    <citation type="submission" date="2015-01" db="EMBL/GenBank/DDBJ databases">
        <title>Evolution of Trichinella species and genotypes.</title>
        <authorList>
            <person name="Korhonen P.K."/>
            <person name="Edoardo P."/>
            <person name="Giuseppe L.R."/>
            <person name="Gasser R.B."/>
        </authorList>
    </citation>
    <scope>NUCLEOTIDE SEQUENCE [LARGE SCALE GENOMIC DNA]</scope>
    <source>
        <strain evidence="1">ISS1029</strain>
    </source>
</reference>
<protein>
    <submittedName>
        <fullName evidence="1">Uncharacterized protein</fullName>
    </submittedName>
</protein>
<sequence length="33" mass="3968">MERRPSVFWLQIEEAFRSSSNGRKISIDQKKED</sequence>
<dbReference type="Proteomes" id="UP000055024">
    <property type="component" value="Unassembled WGS sequence"/>
</dbReference>
<name>A0A0V1GE38_9BILA</name>
<dbReference type="AlphaFoldDB" id="A0A0V1GE38"/>